<sequence length="148" mass="16943">MVTGEQAFAVLEAVHTLDVSGLHARYSEECMADVCDIYDIDMRDAFEFAVDRGWSLPFGVRTFLRVEQEDELIEPQGHQDNEPYNNSITAFTLLINNLSHCFKSTATSELSHLNYERSEDGWMVEANRMLFSRSVSRVETPQESEQNI</sequence>
<protein>
    <submittedName>
        <fullName evidence="1">Uncharacterized protein</fullName>
    </submittedName>
</protein>
<dbReference type="OrthoDB" id="44377at2759"/>
<proteinExistence type="predicted"/>
<comment type="caution">
    <text evidence="1">The sequence shown here is derived from an EMBL/GenBank/DDBJ whole genome shotgun (WGS) entry which is preliminary data.</text>
</comment>
<name>K0R042_THAOC</name>
<dbReference type="AlphaFoldDB" id="K0R042"/>
<organism evidence="1 2">
    <name type="scientific">Thalassiosira oceanica</name>
    <name type="common">Marine diatom</name>
    <dbReference type="NCBI Taxonomy" id="159749"/>
    <lineage>
        <taxon>Eukaryota</taxon>
        <taxon>Sar</taxon>
        <taxon>Stramenopiles</taxon>
        <taxon>Ochrophyta</taxon>
        <taxon>Bacillariophyta</taxon>
        <taxon>Coscinodiscophyceae</taxon>
        <taxon>Thalassiosirophycidae</taxon>
        <taxon>Thalassiosirales</taxon>
        <taxon>Thalassiosiraceae</taxon>
        <taxon>Thalassiosira</taxon>
    </lineage>
</organism>
<feature type="non-terminal residue" evidence="1">
    <location>
        <position position="148"/>
    </location>
</feature>
<evidence type="ECO:0000313" key="1">
    <source>
        <dbReference type="EMBL" id="EJK44940.1"/>
    </source>
</evidence>
<accession>K0R042</accession>
<reference evidence="1 2" key="1">
    <citation type="journal article" date="2012" name="Genome Biol.">
        <title>Genome and low-iron response of an oceanic diatom adapted to chronic iron limitation.</title>
        <authorList>
            <person name="Lommer M."/>
            <person name="Specht M."/>
            <person name="Roy A.S."/>
            <person name="Kraemer L."/>
            <person name="Andreson R."/>
            <person name="Gutowska M.A."/>
            <person name="Wolf J."/>
            <person name="Bergner S.V."/>
            <person name="Schilhabel M.B."/>
            <person name="Klostermeier U.C."/>
            <person name="Beiko R.G."/>
            <person name="Rosenstiel P."/>
            <person name="Hippler M."/>
            <person name="Laroche J."/>
        </authorList>
    </citation>
    <scope>NUCLEOTIDE SEQUENCE [LARGE SCALE GENOMIC DNA]</scope>
    <source>
        <strain evidence="1 2">CCMP1005</strain>
    </source>
</reference>
<gene>
    <name evidence="1" type="ORF">THAOC_36482</name>
</gene>
<dbReference type="eggNOG" id="ENOG502RWDJ">
    <property type="taxonomic scope" value="Eukaryota"/>
</dbReference>
<dbReference type="EMBL" id="AGNL01049023">
    <property type="protein sequence ID" value="EJK44940.1"/>
    <property type="molecule type" value="Genomic_DNA"/>
</dbReference>
<evidence type="ECO:0000313" key="2">
    <source>
        <dbReference type="Proteomes" id="UP000266841"/>
    </source>
</evidence>
<dbReference type="Proteomes" id="UP000266841">
    <property type="component" value="Unassembled WGS sequence"/>
</dbReference>
<keyword evidence="2" id="KW-1185">Reference proteome</keyword>